<evidence type="ECO:0008006" key="4">
    <source>
        <dbReference type="Google" id="ProtNLM"/>
    </source>
</evidence>
<organism evidence="1">
    <name type="scientific">Candidatus Kentrum eta</name>
    <dbReference type="NCBI Taxonomy" id="2126337"/>
    <lineage>
        <taxon>Bacteria</taxon>
        <taxon>Pseudomonadati</taxon>
        <taxon>Pseudomonadota</taxon>
        <taxon>Gammaproteobacteria</taxon>
        <taxon>Candidatus Kentrum</taxon>
    </lineage>
</organism>
<evidence type="ECO:0000313" key="2">
    <source>
        <dbReference type="EMBL" id="VFJ95468.1"/>
    </source>
</evidence>
<reference evidence="1" key="1">
    <citation type="submission" date="2019-02" db="EMBL/GenBank/DDBJ databases">
        <authorList>
            <person name="Gruber-Vodicka R. H."/>
            <person name="Seah K. B. B."/>
        </authorList>
    </citation>
    <scope>NUCLEOTIDE SEQUENCE</scope>
    <source>
        <strain evidence="3">BECK_SA2B12</strain>
        <strain evidence="1">BECK_SA2B15</strain>
        <strain evidence="2">BECK_SA2B20</strain>
    </source>
</reference>
<dbReference type="EMBL" id="CAADFJ010000068">
    <property type="protein sequence ID" value="VFK01546.1"/>
    <property type="molecule type" value="Genomic_DNA"/>
</dbReference>
<name>A0A450UNL6_9GAMM</name>
<accession>A0A450UNL6</accession>
<evidence type="ECO:0000313" key="3">
    <source>
        <dbReference type="EMBL" id="VFK01546.1"/>
    </source>
</evidence>
<dbReference type="EMBL" id="CAADFI010000076">
    <property type="protein sequence ID" value="VFJ95468.1"/>
    <property type="molecule type" value="Genomic_DNA"/>
</dbReference>
<proteinExistence type="predicted"/>
<dbReference type="AlphaFoldDB" id="A0A450UNL6"/>
<dbReference type="EMBL" id="CAADFG010000066">
    <property type="protein sequence ID" value="VFJ94138.1"/>
    <property type="molecule type" value="Genomic_DNA"/>
</dbReference>
<protein>
    <recommendedName>
        <fullName evidence="4">Antitoxin Phd_YefM, type II toxin-antitoxin system</fullName>
    </recommendedName>
</protein>
<gene>
    <name evidence="1" type="ORF">BECKH772A_GA0070896_1006616</name>
    <name evidence="2" type="ORF">BECKH772B_GA0070898_1007615</name>
    <name evidence="3" type="ORF">BECKH772C_GA0070978_1006816</name>
</gene>
<evidence type="ECO:0000313" key="1">
    <source>
        <dbReference type="EMBL" id="VFJ94138.1"/>
    </source>
</evidence>
<sequence length="66" mass="7544">MINIEALNPRFITDERGNKESVILPLESFEELMEDLQDLAVVAERKEEPTIAHADFMEELKNSGLL</sequence>